<evidence type="ECO:0000256" key="1">
    <source>
        <dbReference type="SAM" id="MobiDB-lite"/>
    </source>
</evidence>
<feature type="compositionally biased region" description="Polar residues" evidence="1">
    <location>
        <begin position="39"/>
        <end position="48"/>
    </location>
</feature>
<comment type="caution">
    <text evidence="2">The sequence shown here is derived from an EMBL/GenBank/DDBJ whole genome shotgun (WGS) entry which is preliminary data.</text>
</comment>
<evidence type="ECO:0000313" key="3">
    <source>
        <dbReference type="Proteomes" id="UP000796761"/>
    </source>
</evidence>
<protein>
    <submittedName>
        <fullName evidence="2">Uncharacterized protein</fullName>
    </submittedName>
</protein>
<sequence>MSPQPSEGTMSPQPIEGEMSPQPHEGDMSPQPSEGEMSPQPNEGTISPQPREGDTSPQPCEGEMSPQPGKLKENFWSLSYKKTLVLTLRIHSSTRGGKNGRAEQRLECTIWYHLLLVNVEFSEADILNCYTQDCQESLR</sequence>
<proteinExistence type="predicted"/>
<dbReference type="Proteomes" id="UP000796761">
    <property type="component" value="Unassembled WGS sequence"/>
</dbReference>
<dbReference type="AlphaFoldDB" id="A0A8K1LGI2"/>
<organism evidence="2 3">
    <name type="scientific">Zosterops borbonicus</name>
    <dbReference type="NCBI Taxonomy" id="364589"/>
    <lineage>
        <taxon>Eukaryota</taxon>
        <taxon>Metazoa</taxon>
        <taxon>Chordata</taxon>
        <taxon>Craniata</taxon>
        <taxon>Vertebrata</taxon>
        <taxon>Euteleostomi</taxon>
        <taxon>Archelosauria</taxon>
        <taxon>Archosauria</taxon>
        <taxon>Dinosauria</taxon>
        <taxon>Saurischia</taxon>
        <taxon>Theropoda</taxon>
        <taxon>Coelurosauria</taxon>
        <taxon>Aves</taxon>
        <taxon>Neognathae</taxon>
        <taxon>Neoaves</taxon>
        <taxon>Telluraves</taxon>
        <taxon>Australaves</taxon>
        <taxon>Passeriformes</taxon>
        <taxon>Sylvioidea</taxon>
        <taxon>Zosteropidae</taxon>
        <taxon>Zosterops</taxon>
    </lineage>
</organism>
<feature type="region of interest" description="Disordered" evidence="1">
    <location>
        <begin position="1"/>
        <end position="72"/>
    </location>
</feature>
<accession>A0A8K1LGI2</accession>
<feature type="compositionally biased region" description="Polar residues" evidence="1">
    <location>
        <begin position="1"/>
        <end position="12"/>
    </location>
</feature>
<reference evidence="2" key="1">
    <citation type="submission" date="2019-04" db="EMBL/GenBank/DDBJ databases">
        <title>Genome assembly of Zosterops borbonicus 15179.</title>
        <authorList>
            <person name="Leroy T."/>
            <person name="Anselmetti Y."/>
            <person name="Tilak M.-K."/>
            <person name="Nabholz B."/>
        </authorList>
    </citation>
    <scope>NUCLEOTIDE SEQUENCE</scope>
    <source>
        <strain evidence="2">HGM_15179</strain>
        <tissue evidence="2">Muscle</tissue>
    </source>
</reference>
<gene>
    <name evidence="2" type="ORF">HGM15179_013963</name>
</gene>
<dbReference type="EMBL" id="SWJQ01000537">
    <property type="protein sequence ID" value="TRZ13144.1"/>
    <property type="molecule type" value="Genomic_DNA"/>
</dbReference>
<dbReference type="OrthoDB" id="9449914at2759"/>
<name>A0A8K1LGI2_9PASS</name>
<evidence type="ECO:0000313" key="2">
    <source>
        <dbReference type="EMBL" id="TRZ13144.1"/>
    </source>
</evidence>
<keyword evidence="3" id="KW-1185">Reference proteome</keyword>